<keyword evidence="1" id="KW-1133">Transmembrane helix</keyword>
<proteinExistence type="predicted"/>
<evidence type="ECO:0000256" key="1">
    <source>
        <dbReference type="SAM" id="Phobius"/>
    </source>
</evidence>
<protein>
    <submittedName>
        <fullName evidence="2">Uncharacterized protein</fullName>
    </submittedName>
</protein>
<keyword evidence="1" id="KW-0472">Membrane</keyword>
<sequence>MPETPRSAAAFRTCKQIINPAQKQYPLRPDTMRKRAPGNASILTWAFTLAYAPPFGRRSLRALAAGAVVCVLIPGIVNADVLRKTCGNSA</sequence>
<dbReference type="AlphaFoldDB" id="A0A380TAU8"/>
<feature type="transmembrane region" description="Helical" evidence="1">
    <location>
        <begin position="62"/>
        <end position="82"/>
    </location>
</feature>
<gene>
    <name evidence="2" type="ORF">DF3PB_1790004</name>
</gene>
<keyword evidence="1" id="KW-0812">Transmembrane</keyword>
<evidence type="ECO:0000313" key="2">
    <source>
        <dbReference type="EMBL" id="SUS05196.1"/>
    </source>
</evidence>
<accession>A0A380TAU8</accession>
<organism evidence="2">
    <name type="scientific">metagenome</name>
    <dbReference type="NCBI Taxonomy" id="256318"/>
    <lineage>
        <taxon>unclassified sequences</taxon>
        <taxon>metagenomes</taxon>
    </lineage>
</organism>
<feature type="transmembrane region" description="Helical" evidence="1">
    <location>
        <begin position="36"/>
        <end position="56"/>
    </location>
</feature>
<dbReference type="EMBL" id="UIDG01000089">
    <property type="protein sequence ID" value="SUS05196.1"/>
    <property type="molecule type" value="Genomic_DNA"/>
</dbReference>
<name>A0A380TAU8_9ZZZZ</name>
<reference evidence="2" key="1">
    <citation type="submission" date="2018-07" db="EMBL/GenBank/DDBJ databases">
        <authorList>
            <person name="Quirk P.G."/>
            <person name="Krulwich T.A."/>
        </authorList>
    </citation>
    <scope>NUCLEOTIDE SEQUENCE</scope>
</reference>